<dbReference type="InterPro" id="IPR058983">
    <property type="entry name" value="AftB_C"/>
</dbReference>
<evidence type="ECO:0000313" key="3">
    <source>
        <dbReference type="EMBL" id="TDZ48105.1"/>
    </source>
</evidence>
<sequence length="680" mass="73857">MRPSTSPNTERTRAQGPSNGLTRFTVWVSVFTVVALFGWGAWQRRWIADDGLIVLRTVRNLLAGNGPVFNKGERVEANTSTVWTYLTYLGGWAGGGVRLEYVALTMALVLSLVGVALAILGTARLYAPLLAGRAAVMVPAGMLVYIAIPPARDFATSGLENGLVLAYLGGLWLMMVIWAQAVRTPVTLDRRGGPHQPVDPRIVHAAQKNAQGNQKDVLSKRFTIGLAFLAGLSVLIRPELALIGGGFLVMMLIAARGFMSRVWIVVAGGALPVLYQIFRMGYYGLLVPSTAIAKDASGSKWGQGFVYLQNMNSPYLIWIPAVLLIALGVAAYQARRGQWWVRQVAAPGYGWLARLVQNPTAVVIFMLASGFIQGVYWIRQGGDFMHARVLLTPVFCLLLPIAVVPLAAPDSAAFSPKQARLLTAATVGLFAGIAGWSVWVANSPGMGGDGTKVTYSGIVDERRFYAQATGVAHPLTAADYLNYPRMRAVLVAIDNTPDGALLLPSGNYDQWDVAPAIPPPPPIPPGYRGPHAVLFTNLGMLGMNLGLDVRIVDQIGLANPLAAHTARITDGRIGHDKNLFPDWMIADGPWLKRYPYIPRYIDQDWVAEAVEALKCPQTDAMLSAVRKPLSPRLFLSNLLHSYEFTTYRIDRVPRFELVRCGLPMPKLDTPQYTGLPATGP</sequence>
<dbReference type="Proteomes" id="UP000295165">
    <property type="component" value="Unassembled WGS sequence"/>
</dbReference>
<feature type="transmembrane region" description="Helical" evidence="1">
    <location>
        <begin position="421"/>
        <end position="439"/>
    </location>
</feature>
<dbReference type="AlphaFoldDB" id="A0A4R8QW23"/>
<feature type="transmembrane region" description="Helical" evidence="1">
    <location>
        <begin position="390"/>
        <end position="409"/>
    </location>
</feature>
<feature type="transmembrane region" description="Helical" evidence="1">
    <location>
        <begin position="163"/>
        <end position="182"/>
    </location>
</feature>
<feature type="transmembrane region" description="Helical" evidence="1">
    <location>
        <begin position="21"/>
        <end position="42"/>
    </location>
</feature>
<protein>
    <recommendedName>
        <fullName evidence="2">Terminal beta-(1-&gt;2)-arabinofuranosyltransferase C-terminal domain-containing protein</fullName>
    </recommendedName>
</protein>
<feature type="transmembrane region" description="Helical" evidence="1">
    <location>
        <begin position="101"/>
        <end position="123"/>
    </location>
</feature>
<dbReference type="NCBIfam" id="NF041481">
    <property type="entry name" value="beta_arabfuran_tase"/>
    <property type="match status" value="1"/>
</dbReference>
<accession>A0A4R8QW23</accession>
<feature type="transmembrane region" description="Helical" evidence="1">
    <location>
        <begin position="315"/>
        <end position="334"/>
    </location>
</feature>
<evidence type="ECO:0000259" key="2">
    <source>
        <dbReference type="Pfam" id="PF26371"/>
    </source>
</evidence>
<keyword evidence="1" id="KW-1133">Transmembrane helix</keyword>
<dbReference type="Pfam" id="PF26371">
    <property type="entry name" value="AftB_C"/>
    <property type="match status" value="1"/>
</dbReference>
<dbReference type="InterPro" id="IPR048218">
    <property type="entry name" value="AftB-like_mycobacteriaceae"/>
</dbReference>
<evidence type="ECO:0000313" key="4">
    <source>
        <dbReference type="Proteomes" id="UP000295165"/>
    </source>
</evidence>
<keyword evidence="4" id="KW-1185">Reference proteome</keyword>
<dbReference type="InterPro" id="IPR048243">
    <property type="entry name" value="AftB-like"/>
</dbReference>
<dbReference type="EMBL" id="PECC01000029">
    <property type="protein sequence ID" value="TDZ48105.1"/>
    <property type="molecule type" value="Genomic_DNA"/>
</dbReference>
<dbReference type="NCBIfam" id="NF041480">
    <property type="entry name" value="flag_mot_ctl_ZomB"/>
    <property type="match status" value="1"/>
</dbReference>
<gene>
    <name evidence="3" type="ORF">CCUG63697_04404</name>
</gene>
<feature type="transmembrane region" description="Helical" evidence="1">
    <location>
        <begin position="217"/>
        <end position="234"/>
    </location>
</feature>
<evidence type="ECO:0000256" key="1">
    <source>
        <dbReference type="SAM" id="Phobius"/>
    </source>
</evidence>
<feature type="transmembrane region" description="Helical" evidence="1">
    <location>
        <begin position="240"/>
        <end position="255"/>
    </location>
</feature>
<reference evidence="3 4" key="1">
    <citation type="journal article" date="2019" name="Sci. Rep.">
        <title>Extended insight into the Mycobacterium chelonae-abscessus complex through whole genome sequencing of Mycobacterium salmoniphilum outbreak and Mycobacterium salmoniphilum-like strains.</title>
        <authorList>
            <person name="Behra P.R.K."/>
            <person name="Das S."/>
            <person name="Pettersson B.M.F."/>
            <person name="Shirreff L."/>
            <person name="DuCote T."/>
            <person name="Jacobsson K.G."/>
            <person name="Ennis D.G."/>
            <person name="Kirsebom L.A."/>
        </authorList>
    </citation>
    <scope>NUCLEOTIDE SEQUENCE [LARGE SCALE GENOMIC DNA]</scope>
    <source>
        <strain evidence="3 4">CCUG 63697</strain>
    </source>
</reference>
<feature type="transmembrane region" description="Helical" evidence="1">
    <location>
        <begin position="130"/>
        <end position="148"/>
    </location>
</feature>
<proteinExistence type="predicted"/>
<comment type="caution">
    <text evidence="3">The sequence shown here is derived from an EMBL/GenBank/DDBJ whole genome shotgun (WGS) entry which is preliminary data.</text>
</comment>
<keyword evidence="1" id="KW-0812">Transmembrane</keyword>
<feature type="transmembrane region" description="Helical" evidence="1">
    <location>
        <begin position="262"/>
        <end position="278"/>
    </location>
</feature>
<name>A0A4R8QW23_9MYCO</name>
<organism evidence="3 4">
    <name type="scientific">Mycobacteroides franklinii</name>
    <dbReference type="NCBI Taxonomy" id="948102"/>
    <lineage>
        <taxon>Bacteria</taxon>
        <taxon>Bacillati</taxon>
        <taxon>Actinomycetota</taxon>
        <taxon>Actinomycetes</taxon>
        <taxon>Mycobacteriales</taxon>
        <taxon>Mycobacteriaceae</taxon>
        <taxon>Mycobacteroides</taxon>
    </lineage>
</organism>
<dbReference type="RefSeq" id="WP_420891890.1">
    <property type="nucleotide sequence ID" value="NZ_PECB01000001.1"/>
</dbReference>
<feature type="domain" description="Terminal beta-(1-&gt;2)-arabinofuranosyltransferase C-terminal" evidence="2">
    <location>
        <begin position="530"/>
        <end position="641"/>
    </location>
</feature>
<feature type="transmembrane region" description="Helical" evidence="1">
    <location>
        <begin position="355"/>
        <end position="378"/>
    </location>
</feature>
<keyword evidence="1" id="KW-0472">Membrane</keyword>